<dbReference type="STRING" id="1157490.EL26_19505"/>
<dbReference type="PANTHER" id="PTHR28004">
    <property type="entry name" value="ZGC:162816-RELATED"/>
    <property type="match status" value="1"/>
</dbReference>
<proteinExistence type="predicted"/>
<dbReference type="InterPro" id="IPR026956">
    <property type="entry name" value="D-ser_dehydrat-like_dom"/>
</dbReference>
<organism evidence="2 3">
    <name type="scientific">Tumebacillus flagellatus</name>
    <dbReference type="NCBI Taxonomy" id="1157490"/>
    <lineage>
        <taxon>Bacteria</taxon>
        <taxon>Bacillati</taxon>
        <taxon>Bacillota</taxon>
        <taxon>Bacilli</taxon>
        <taxon>Bacillales</taxon>
        <taxon>Alicyclobacillaceae</taxon>
        <taxon>Tumebacillus</taxon>
    </lineage>
</organism>
<dbReference type="PANTHER" id="PTHR28004:SF2">
    <property type="entry name" value="D-SERINE DEHYDRATASE"/>
    <property type="match status" value="1"/>
</dbReference>
<protein>
    <recommendedName>
        <fullName evidence="1">D-serine dehydratase-like domain-containing protein</fullName>
    </recommendedName>
</protein>
<dbReference type="Pfam" id="PF14031">
    <property type="entry name" value="D-ser_dehydrat"/>
    <property type="match status" value="1"/>
</dbReference>
<dbReference type="GO" id="GO:0036088">
    <property type="term" value="P:D-serine catabolic process"/>
    <property type="evidence" value="ECO:0007669"/>
    <property type="project" value="TreeGrafter"/>
</dbReference>
<comment type="caution">
    <text evidence="2">The sequence shown here is derived from an EMBL/GenBank/DDBJ whole genome shotgun (WGS) entry which is preliminary data.</text>
</comment>
<evidence type="ECO:0000259" key="1">
    <source>
        <dbReference type="SMART" id="SM01119"/>
    </source>
</evidence>
<reference evidence="2 3" key="1">
    <citation type="journal article" date="2013" name="Int. J. Syst. Evol. Microbiol.">
        <title>Tumebacillus flagellatus sp. nov., an alpha-amylase/pullulanase-producing bacterium isolated from cassava wastewater.</title>
        <authorList>
            <person name="Wang Q."/>
            <person name="Xie N."/>
            <person name="Qin Y."/>
            <person name="Shen N."/>
            <person name="Zhu J."/>
            <person name="Mi H."/>
            <person name="Huang R."/>
        </authorList>
    </citation>
    <scope>NUCLEOTIDE SEQUENCE [LARGE SCALE GENOMIC DNA]</scope>
    <source>
        <strain evidence="2 3">GST4</strain>
    </source>
</reference>
<evidence type="ECO:0000313" key="3">
    <source>
        <dbReference type="Proteomes" id="UP000027931"/>
    </source>
</evidence>
<dbReference type="SMART" id="SM01119">
    <property type="entry name" value="D-ser_dehydrat"/>
    <property type="match status" value="1"/>
</dbReference>
<dbReference type="EMBL" id="JMIR01000033">
    <property type="protein sequence ID" value="KEO81661.1"/>
    <property type="molecule type" value="Genomic_DNA"/>
</dbReference>
<feature type="domain" description="D-serine dehydratase-like" evidence="1">
    <location>
        <begin position="19"/>
        <end position="115"/>
    </location>
</feature>
<keyword evidence="3" id="KW-1185">Reference proteome</keyword>
<dbReference type="GO" id="GO:0008721">
    <property type="term" value="F:D-serine ammonia-lyase activity"/>
    <property type="evidence" value="ECO:0007669"/>
    <property type="project" value="TreeGrafter"/>
</dbReference>
<dbReference type="AlphaFoldDB" id="A0A074LHH3"/>
<dbReference type="eggNOG" id="COG3616">
    <property type="taxonomic scope" value="Bacteria"/>
</dbReference>
<accession>A0A074LHH3</accession>
<dbReference type="Proteomes" id="UP000027931">
    <property type="component" value="Unassembled WGS sequence"/>
</dbReference>
<sequence>MFNDATQIRLGAATEETCSLRVLSRVVSRPAPDRIVIDAGAKTLALDRGAHGSDALQGYGLVVGYEHAVIERLSEEHGVVRIPSDSRIQVGDVLEIIPNHSCPVANLTDNLHVLNQDGSLSVWRVIARGQTI</sequence>
<dbReference type="InterPro" id="IPR042208">
    <property type="entry name" value="D-ser_dehydrat-like_sf"/>
</dbReference>
<dbReference type="Gene3D" id="2.40.37.20">
    <property type="entry name" value="D-serine dehydratase-like domain"/>
    <property type="match status" value="1"/>
</dbReference>
<dbReference type="InterPro" id="IPR051466">
    <property type="entry name" value="D-amino_acid_metab_enzyme"/>
</dbReference>
<name>A0A074LHH3_9BACL</name>
<gene>
    <name evidence="2" type="ORF">EL26_19505</name>
</gene>
<evidence type="ECO:0000313" key="2">
    <source>
        <dbReference type="EMBL" id="KEO81661.1"/>
    </source>
</evidence>